<sequence length="74" mass="8282">MTEILLSISYVLLLAGTFLAIGRFSVPARERLPLQSARDLAQTIRRGVWTVYQVGAAHTYPVKVEIRRDLTPAN</sequence>
<accession>A0A542YT24</accession>
<dbReference type="EMBL" id="VFOP01000001">
    <property type="protein sequence ID" value="TQL51228.1"/>
    <property type="molecule type" value="Genomic_DNA"/>
</dbReference>
<dbReference type="RefSeq" id="WP_141785259.1">
    <property type="nucleotide sequence ID" value="NZ_BAAAIK010000010.1"/>
</dbReference>
<name>A0A542YT24_9MICO</name>
<proteinExistence type="predicted"/>
<evidence type="ECO:0000313" key="1">
    <source>
        <dbReference type="EMBL" id="TQL51228.1"/>
    </source>
</evidence>
<protein>
    <submittedName>
        <fullName evidence="1">Uncharacterized protein</fullName>
    </submittedName>
</protein>
<evidence type="ECO:0000313" key="2">
    <source>
        <dbReference type="Proteomes" id="UP000319516"/>
    </source>
</evidence>
<organism evidence="1 2">
    <name type="scientific">Ornithinicoccus hortensis</name>
    <dbReference type="NCBI Taxonomy" id="82346"/>
    <lineage>
        <taxon>Bacteria</taxon>
        <taxon>Bacillati</taxon>
        <taxon>Actinomycetota</taxon>
        <taxon>Actinomycetes</taxon>
        <taxon>Micrococcales</taxon>
        <taxon>Intrasporangiaceae</taxon>
        <taxon>Ornithinicoccus</taxon>
    </lineage>
</organism>
<gene>
    <name evidence="1" type="ORF">FB467_2367</name>
</gene>
<reference evidence="1 2" key="1">
    <citation type="submission" date="2019-06" db="EMBL/GenBank/DDBJ databases">
        <title>Sequencing the genomes of 1000 actinobacteria strains.</title>
        <authorList>
            <person name="Klenk H.-P."/>
        </authorList>
    </citation>
    <scope>NUCLEOTIDE SEQUENCE [LARGE SCALE GENOMIC DNA]</scope>
    <source>
        <strain evidence="1 2">DSM 12335</strain>
    </source>
</reference>
<dbReference type="Proteomes" id="UP000319516">
    <property type="component" value="Unassembled WGS sequence"/>
</dbReference>
<keyword evidence="2" id="KW-1185">Reference proteome</keyword>
<dbReference type="AlphaFoldDB" id="A0A542YT24"/>
<comment type="caution">
    <text evidence="1">The sequence shown here is derived from an EMBL/GenBank/DDBJ whole genome shotgun (WGS) entry which is preliminary data.</text>
</comment>